<evidence type="ECO:0000313" key="2">
    <source>
        <dbReference type="Proteomes" id="UP000295258"/>
    </source>
</evidence>
<proteinExistence type="predicted"/>
<dbReference type="Proteomes" id="UP000295258">
    <property type="component" value="Unassembled WGS sequence"/>
</dbReference>
<reference evidence="1 2" key="1">
    <citation type="submission" date="2019-03" db="EMBL/GenBank/DDBJ databases">
        <title>Draft genome sequences of novel Actinobacteria.</title>
        <authorList>
            <person name="Sahin N."/>
            <person name="Ay H."/>
            <person name="Saygin H."/>
        </authorList>
    </citation>
    <scope>NUCLEOTIDE SEQUENCE [LARGE SCALE GENOMIC DNA]</scope>
    <source>
        <strain evidence="1 2">KC310</strain>
    </source>
</reference>
<dbReference type="RefSeq" id="WP_132598364.1">
    <property type="nucleotide sequence ID" value="NZ_SMKO01000092.1"/>
</dbReference>
<sequence length="84" mass="9092">MVVVLGVVLAAAYVAGHYLAVRYAVEQVSGEIRLEGMDVTADDNWLAAGRISPVEDMAYLLEEVADVRGEGHVRDTSSPSRRFA</sequence>
<evidence type="ECO:0000313" key="1">
    <source>
        <dbReference type="EMBL" id="TDD00490.1"/>
    </source>
</evidence>
<accession>A0A4R4VKP9</accession>
<name>A0A4R4VKP9_9ACTN</name>
<keyword evidence="2" id="KW-1185">Reference proteome</keyword>
<dbReference type="AlphaFoldDB" id="A0A4R4VKP9"/>
<comment type="caution">
    <text evidence="1">The sequence shown here is derived from an EMBL/GenBank/DDBJ whole genome shotgun (WGS) entry which is preliminary data.</text>
</comment>
<gene>
    <name evidence="1" type="ORF">E1292_28415</name>
</gene>
<dbReference type="EMBL" id="SMKO01000092">
    <property type="protein sequence ID" value="TDD00490.1"/>
    <property type="molecule type" value="Genomic_DNA"/>
</dbReference>
<organism evidence="1 2">
    <name type="scientific">Nonomuraea deserti</name>
    <dbReference type="NCBI Taxonomy" id="1848322"/>
    <lineage>
        <taxon>Bacteria</taxon>
        <taxon>Bacillati</taxon>
        <taxon>Actinomycetota</taxon>
        <taxon>Actinomycetes</taxon>
        <taxon>Streptosporangiales</taxon>
        <taxon>Streptosporangiaceae</taxon>
        <taxon>Nonomuraea</taxon>
    </lineage>
</organism>
<protein>
    <submittedName>
        <fullName evidence="1">Uncharacterized protein</fullName>
    </submittedName>
</protein>